<dbReference type="PANTHER" id="PTHR37422:SF13">
    <property type="entry name" value="LIPOPOLYSACCHARIDE BIOSYNTHESIS PROTEIN PA4999-RELATED"/>
    <property type="match status" value="1"/>
</dbReference>
<keyword evidence="4 5" id="KW-0472">Membrane</keyword>
<proteinExistence type="predicted"/>
<keyword evidence="2 5" id="KW-0812">Transmembrane</keyword>
<evidence type="ECO:0000256" key="3">
    <source>
        <dbReference type="ARBA" id="ARBA00022989"/>
    </source>
</evidence>
<reference evidence="8" key="1">
    <citation type="journal article" date="2019" name="Int. J. Syst. Evol. Microbiol.">
        <title>The Global Catalogue of Microorganisms (GCM) 10K type strain sequencing project: providing services to taxonomists for standard genome sequencing and annotation.</title>
        <authorList>
            <consortium name="The Broad Institute Genomics Platform"/>
            <consortium name="The Broad Institute Genome Sequencing Center for Infectious Disease"/>
            <person name="Wu L."/>
            <person name="Ma J."/>
        </authorList>
    </citation>
    <scope>NUCLEOTIDE SEQUENCE [LARGE SCALE GENOMIC DNA]</scope>
    <source>
        <strain evidence="8">JCM 17919</strain>
    </source>
</reference>
<sequence length="481" mass="54563">MDRLALNRFWGFGILFAACAIASVLLYQPLVLALPFGLLAGLWVAHKPFVLFYALIAAIPWSIEYNFTSSLGTDLPTEPLMLLVSFSTLCYLAYHARSRPMAGFFRSPLTVLLLLQAFWWLVTAYFSTDFTRSIKFCIAKTWYLGAFIMAPFLLFRNPKTLVRTAQVLSVSMLLLVGRTMIRHAGYRFTFERINDSLWPNFRNHVNYSSVLVCVIPILVAAYVLAKPGWWKKALIGILLLAGVALVLSYARGAWLALIAGGVLFWMLRRKMLLRGYLLVLLAAGLSLFLLIDNDRYMKFAHDHDTTTFHTDFSDHLQATYQFKDVSTAERFYRWIAGVRMIRHNWATGWGPQTFSQNYQRYTIPAFRTWVSDNKDQSTVHNYYLTTIIEQGAAGLFILLVFIGYGLHAGQRIYHESKDRLWRAAGAVAAVVLGMQCTFNALNDLVETDKLGSLFYLAIAVLIAGEVHLRRQGEQEVTTVAP</sequence>
<dbReference type="Pfam" id="PF04932">
    <property type="entry name" value="Wzy_C"/>
    <property type="match status" value="1"/>
</dbReference>
<feature type="transmembrane region" description="Helical" evidence="5">
    <location>
        <begin position="108"/>
        <end position="127"/>
    </location>
</feature>
<protein>
    <recommendedName>
        <fullName evidence="6">O-antigen ligase-related domain-containing protein</fullName>
    </recommendedName>
</protein>
<dbReference type="PROSITE" id="PS51257">
    <property type="entry name" value="PROKAR_LIPOPROTEIN"/>
    <property type="match status" value="1"/>
</dbReference>
<feature type="transmembrane region" description="Helical" evidence="5">
    <location>
        <begin position="420"/>
        <end position="440"/>
    </location>
</feature>
<organism evidence="7 8">
    <name type="scientific">Flaviaesturariibacter amylovorans</name>
    <dbReference type="NCBI Taxonomy" id="1084520"/>
    <lineage>
        <taxon>Bacteria</taxon>
        <taxon>Pseudomonadati</taxon>
        <taxon>Bacteroidota</taxon>
        <taxon>Chitinophagia</taxon>
        <taxon>Chitinophagales</taxon>
        <taxon>Chitinophagaceae</taxon>
        <taxon>Flaviaestuariibacter</taxon>
    </lineage>
</organism>
<evidence type="ECO:0000313" key="7">
    <source>
        <dbReference type="EMBL" id="GAA4342388.1"/>
    </source>
</evidence>
<evidence type="ECO:0000256" key="2">
    <source>
        <dbReference type="ARBA" id="ARBA00022692"/>
    </source>
</evidence>
<feature type="domain" description="O-antigen ligase-related" evidence="6">
    <location>
        <begin position="237"/>
        <end position="399"/>
    </location>
</feature>
<feature type="transmembrane region" description="Helical" evidence="5">
    <location>
        <begin position="452"/>
        <end position="468"/>
    </location>
</feature>
<feature type="transmembrane region" description="Helical" evidence="5">
    <location>
        <begin position="205"/>
        <end position="225"/>
    </location>
</feature>
<feature type="transmembrane region" description="Helical" evidence="5">
    <location>
        <begin position="273"/>
        <end position="291"/>
    </location>
</feature>
<evidence type="ECO:0000256" key="5">
    <source>
        <dbReference type="SAM" id="Phobius"/>
    </source>
</evidence>
<dbReference type="RefSeq" id="WP_345257888.1">
    <property type="nucleotide sequence ID" value="NZ_BAABGY010000016.1"/>
</dbReference>
<evidence type="ECO:0000256" key="1">
    <source>
        <dbReference type="ARBA" id="ARBA00004141"/>
    </source>
</evidence>
<evidence type="ECO:0000313" key="8">
    <source>
        <dbReference type="Proteomes" id="UP001501725"/>
    </source>
</evidence>
<keyword evidence="8" id="KW-1185">Reference proteome</keyword>
<name>A0ABP8HPV6_9BACT</name>
<dbReference type="PANTHER" id="PTHR37422">
    <property type="entry name" value="TEICHURONIC ACID BIOSYNTHESIS PROTEIN TUAE"/>
    <property type="match status" value="1"/>
</dbReference>
<accession>A0ABP8HPV6</accession>
<comment type="caution">
    <text evidence="7">The sequence shown here is derived from an EMBL/GenBank/DDBJ whole genome shotgun (WGS) entry which is preliminary data.</text>
</comment>
<gene>
    <name evidence="7" type="ORF">GCM10023184_41780</name>
</gene>
<evidence type="ECO:0000256" key="4">
    <source>
        <dbReference type="ARBA" id="ARBA00023136"/>
    </source>
</evidence>
<dbReference type="EMBL" id="BAABGY010000016">
    <property type="protein sequence ID" value="GAA4342388.1"/>
    <property type="molecule type" value="Genomic_DNA"/>
</dbReference>
<evidence type="ECO:0000259" key="6">
    <source>
        <dbReference type="Pfam" id="PF04932"/>
    </source>
</evidence>
<comment type="subcellular location">
    <subcellularLocation>
        <location evidence="1">Membrane</location>
        <topology evidence="1">Multi-pass membrane protein</topology>
    </subcellularLocation>
</comment>
<dbReference type="InterPro" id="IPR007016">
    <property type="entry name" value="O-antigen_ligase-rel_domated"/>
</dbReference>
<feature type="transmembrane region" description="Helical" evidence="5">
    <location>
        <begin position="237"/>
        <end position="267"/>
    </location>
</feature>
<dbReference type="Proteomes" id="UP001501725">
    <property type="component" value="Unassembled WGS sequence"/>
</dbReference>
<dbReference type="InterPro" id="IPR051533">
    <property type="entry name" value="WaaL-like"/>
</dbReference>
<feature type="transmembrane region" description="Helical" evidence="5">
    <location>
        <begin position="133"/>
        <end position="155"/>
    </location>
</feature>
<feature type="transmembrane region" description="Helical" evidence="5">
    <location>
        <begin position="12"/>
        <end position="38"/>
    </location>
</feature>
<feature type="transmembrane region" description="Helical" evidence="5">
    <location>
        <begin position="50"/>
        <end position="67"/>
    </location>
</feature>
<keyword evidence="3 5" id="KW-1133">Transmembrane helix</keyword>